<sequence>MLQIVMVLSCFDGFELEDDKCVCKQLLSSNKSKCVSNCNSLNEIEKNGKCVKLQIKQLNEFCMQDSECQSQEQICISGNCQCDTENGYFDNNSGSCITCSHIGTIFNKLSSQCECDESNGYITTVNPFDINTQVMDWTVFESSKSYCTKCWSINQIVVDHKCKYCDNGLIFKDNQCKCDSSIGSIRTPNPFDVQTQQTEWTDFNNSNPYCTNCWESNLIILYDFCTSCSKLSALYDQTTHSCLCDNSQGYAGQSNTECIDCWSQNQTVQNNICEPCGVGSVFKINKCVCDEQWNWLEFNGKCINCELQVAIGTRLNLQTGQCECSNQIGYVNTINPYSPNMPEWAQFEATKTMCTSCYYQEQIVVNGMCSSCAQGTVFWPVKCRCICDEALGLTGFNANECVNCWSQNQIIDYDNKQCLACDPGTKVVNNQCVCDDIQGYSINAQQCVNCWAENKIASQGSCKACPSGSKFDVDQCICDESLGYSGQDPENCDNCWQHEQIVFQNKCQSCIVGSIFLNNECVCDELSGYVGMNPQICEDCWSKSMVVSNSKCVQCTDLDQFSIYEMENLCKCEVNYKLNNEICQKIKRNQTIAIAICVPIVVIIITIILVVLILKKRQKNKQNSDDTTKQSIKQAISVVSEHQLEEQYNQIVI</sequence>
<evidence type="ECO:0000256" key="1">
    <source>
        <dbReference type="SAM" id="Phobius"/>
    </source>
</evidence>
<proteinExistence type="predicted"/>
<evidence type="ECO:0000313" key="2">
    <source>
        <dbReference type="EMBL" id="CAI9943561.1"/>
    </source>
</evidence>
<reference evidence="2" key="1">
    <citation type="submission" date="2023-06" db="EMBL/GenBank/DDBJ databases">
        <authorList>
            <person name="Kurt Z."/>
        </authorList>
    </citation>
    <scope>NUCLEOTIDE SEQUENCE</scope>
</reference>
<dbReference type="EMBL" id="CAXDID020000150">
    <property type="protein sequence ID" value="CAL6041461.1"/>
    <property type="molecule type" value="Genomic_DNA"/>
</dbReference>
<keyword evidence="4" id="KW-1185">Reference proteome</keyword>
<keyword evidence="2" id="KW-0675">Receptor</keyword>
<protein>
    <submittedName>
        <fullName evidence="2">Growth factor receptor cysteine-rich domain superfamily</fullName>
    </submittedName>
    <submittedName>
        <fullName evidence="3">Growth_factor receptor cysteine-rich domain superfamily</fullName>
    </submittedName>
</protein>
<dbReference type="InterPro" id="IPR009030">
    <property type="entry name" value="Growth_fac_rcpt_cys_sf"/>
</dbReference>
<comment type="caution">
    <text evidence="2">The sequence shown here is derived from an EMBL/GenBank/DDBJ whole genome shotgun (WGS) entry which is preliminary data.</text>
</comment>
<dbReference type="AlphaFoldDB" id="A0AA86PPZ0"/>
<feature type="transmembrane region" description="Helical" evidence="1">
    <location>
        <begin position="592"/>
        <end position="614"/>
    </location>
</feature>
<keyword evidence="1" id="KW-0472">Membrane</keyword>
<dbReference type="EMBL" id="CATOUU010000716">
    <property type="protein sequence ID" value="CAI9943561.1"/>
    <property type="molecule type" value="Genomic_DNA"/>
</dbReference>
<evidence type="ECO:0000313" key="3">
    <source>
        <dbReference type="EMBL" id="CAL6041461.1"/>
    </source>
</evidence>
<evidence type="ECO:0000313" key="4">
    <source>
        <dbReference type="Proteomes" id="UP001642409"/>
    </source>
</evidence>
<organism evidence="2">
    <name type="scientific">Hexamita inflata</name>
    <dbReference type="NCBI Taxonomy" id="28002"/>
    <lineage>
        <taxon>Eukaryota</taxon>
        <taxon>Metamonada</taxon>
        <taxon>Diplomonadida</taxon>
        <taxon>Hexamitidae</taxon>
        <taxon>Hexamitinae</taxon>
        <taxon>Hexamita</taxon>
    </lineage>
</organism>
<accession>A0AA86PPZ0</accession>
<dbReference type="SUPFAM" id="SSF57184">
    <property type="entry name" value="Growth factor receptor domain"/>
    <property type="match status" value="2"/>
</dbReference>
<dbReference type="Proteomes" id="UP001642409">
    <property type="component" value="Unassembled WGS sequence"/>
</dbReference>
<keyword evidence="1" id="KW-0812">Transmembrane</keyword>
<gene>
    <name evidence="2" type="ORF">HINF_LOCUS31206</name>
    <name evidence="3" type="ORF">HINF_LOCUS39114</name>
</gene>
<name>A0AA86PPZ0_9EUKA</name>
<keyword evidence="1" id="KW-1133">Transmembrane helix</keyword>
<reference evidence="3 4" key="2">
    <citation type="submission" date="2024-07" db="EMBL/GenBank/DDBJ databases">
        <authorList>
            <person name="Akdeniz Z."/>
        </authorList>
    </citation>
    <scope>NUCLEOTIDE SEQUENCE [LARGE SCALE GENOMIC DNA]</scope>
</reference>